<feature type="region of interest" description="Disordered" evidence="1">
    <location>
        <begin position="1"/>
        <end position="40"/>
    </location>
</feature>
<reference evidence="2" key="1">
    <citation type="submission" date="2021-05" db="EMBL/GenBank/DDBJ databases">
        <title>Comparative genomics of three Colletotrichum scovillei strains and genetic complementation revealed genes involved fungal growth and virulence on chili pepper.</title>
        <authorList>
            <person name="Hsieh D.-K."/>
            <person name="Chuang S.-C."/>
            <person name="Chen C.-Y."/>
            <person name="Chao Y.-T."/>
            <person name="Lu M.-Y.J."/>
            <person name="Lee M.-H."/>
            <person name="Shih M.-C."/>
        </authorList>
    </citation>
    <scope>NUCLEOTIDE SEQUENCE</scope>
    <source>
        <strain evidence="2">Coll-153</strain>
    </source>
</reference>
<protein>
    <submittedName>
        <fullName evidence="2">Zinc knuckle</fullName>
    </submittedName>
</protein>
<proteinExistence type="predicted"/>
<accession>A0A9P7UH17</accession>
<gene>
    <name evidence="2" type="ORF">JMJ77_008545</name>
</gene>
<evidence type="ECO:0000256" key="1">
    <source>
        <dbReference type="SAM" id="MobiDB-lite"/>
    </source>
</evidence>
<feature type="compositionally biased region" description="Polar residues" evidence="1">
    <location>
        <begin position="27"/>
        <end position="40"/>
    </location>
</feature>
<name>A0A9P7UH17_9PEZI</name>
<evidence type="ECO:0000313" key="2">
    <source>
        <dbReference type="EMBL" id="KAG7056094.1"/>
    </source>
</evidence>
<evidence type="ECO:0000313" key="3">
    <source>
        <dbReference type="Proteomes" id="UP000699042"/>
    </source>
</evidence>
<dbReference type="AlphaFoldDB" id="A0A9P7UH17"/>
<dbReference type="EMBL" id="JAESDN010000002">
    <property type="protein sequence ID" value="KAG7056094.1"/>
    <property type="molecule type" value="Genomic_DNA"/>
</dbReference>
<organism evidence="2 3">
    <name type="scientific">Colletotrichum scovillei</name>
    <dbReference type="NCBI Taxonomy" id="1209932"/>
    <lineage>
        <taxon>Eukaryota</taxon>
        <taxon>Fungi</taxon>
        <taxon>Dikarya</taxon>
        <taxon>Ascomycota</taxon>
        <taxon>Pezizomycotina</taxon>
        <taxon>Sordariomycetes</taxon>
        <taxon>Hypocreomycetidae</taxon>
        <taxon>Glomerellales</taxon>
        <taxon>Glomerellaceae</taxon>
        <taxon>Colletotrichum</taxon>
        <taxon>Colletotrichum acutatum species complex</taxon>
    </lineage>
</organism>
<sequence length="136" mass="15193">MSKSQYNGKTHRGGGNEVHAPARRLSTRPQPSRSVSTPTQTSIAKFVPILTPPSITGPVRKFEEIIHASLELEEAARRNCTLQDNGDKLYSKWQFLRRQTDRLVKQISTMSYRDFVESSTKAMAGTYGLARVGAIK</sequence>
<keyword evidence="3" id="KW-1185">Reference proteome</keyword>
<dbReference type="Proteomes" id="UP000699042">
    <property type="component" value="Unassembled WGS sequence"/>
</dbReference>
<comment type="caution">
    <text evidence="2">The sequence shown here is derived from an EMBL/GenBank/DDBJ whole genome shotgun (WGS) entry which is preliminary data.</text>
</comment>